<sequence length="197" mass="20935">MQVNTNINAYANPNAKENPQISQYKNAKSSEQTASKISAKEISNSYFLQFQAQSLSVSSSNFSAQSAVGSLFGDSGQNFPQNLAEILKGIDYDAIGYSGKSIDSLSSKEAGELVGEDGFFGVKNTADRIANFVISAAGDDAQKLQAGRDGILKGFKDAAKLWGGDLPEISQRTIDRALENVDKRIAELGGNVLNVSA</sequence>
<dbReference type="Proteomes" id="UP000006380">
    <property type="component" value="Chromosome"/>
</dbReference>
<accession>A7GZJ0</accession>
<protein>
    <recommendedName>
        <fullName evidence="3">Hydrogenase-4 component G</fullName>
    </recommendedName>
</protein>
<dbReference type="OrthoDB" id="49105at2"/>
<dbReference type="HOGENOM" id="CLU_099736_0_0_7"/>
<dbReference type="EMBL" id="CP000767">
    <property type="protein sequence ID" value="EAU01263.1"/>
    <property type="molecule type" value="Genomic_DNA"/>
</dbReference>
<organism evidence="1 2">
    <name type="scientific">Campylobacter curvus (strain 525.92)</name>
    <dbReference type="NCBI Taxonomy" id="360105"/>
    <lineage>
        <taxon>Bacteria</taxon>
        <taxon>Pseudomonadati</taxon>
        <taxon>Campylobacterota</taxon>
        <taxon>Epsilonproteobacteria</taxon>
        <taxon>Campylobacterales</taxon>
        <taxon>Campylobacteraceae</taxon>
        <taxon>Campylobacter</taxon>
    </lineage>
</organism>
<evidence type="ECO:0008006" key="3">
    <source>
        <dbReference type="Google" id="ProtNLM"/>
    </source>
</evidence>
<dbReference type="RefSeq" id="WP_011992516.1">
    <property type="nucleotide sequence ID" value="NC_009715.2"/>
</dbReference>
<gene>
    <name evidence="1" type="ORF">CCV52592_0193</name>
</gene>
<dbReference type="AlphaFoldDB" id="A7GZJ0"/>
<evidence type="ECO:0000313" key="1">
    <source>
        <dbReference type="EMBL" id="EAU01263.1"/>
    </source>
</evidence>
<proteinExistence type="predicted"/>
<name>A7GZJ0_CAMC5</name>
<dbReference type="STRING" id="360105.CCV52592_0193"/>
<keyword evidence="2" id="KW-1185">Reference proteome</keyword>
<reference evidence="1" key="1">
    <citation type="submission" date="2016-07" db="EMBL/GenBank/DDBJ databases">
        <title>Comparative genomics of the Campylobacter concisus group.</title>
        <authorList>
            <person name="Miller W.G."/>
            <person name="Yee E."/>
            <person name="Chapman M.H."/>
            <person name="Huynh S."/>
            <person name="Bono J.L."/>
            <person name="On S.L.W."/>
            <person name="StLeger J."/>
            <person name="Foster G."/>
            <person name="Parker C.T."/>
        </authorList>
    </citation>
    <scope>NUCLEOTIDE SEQUENCE</scope>
    <source>
        <strain evidence="1">525.92</strain>
    </source>
</reference>
<dbReference type="KEGG" id="ccv:CCV52592_0193"/>
<evidence type="ECO:0000313" key="2">
    <source>
        <dbReference type="Proteomes" id="UP000006380"/>
    </source>
</evidence>